<accession>A0A485K461</accession>
<organism evidence="5 6">
    <name type="scientific">Aphanomyces stellatus</name>
    <dbReference type="NCBI Taxonomy" id="120398"/>
    <lineage>
        <taxon>Eukaryota</taxon>
        <taxon>Sar</taxon>
        <taxon>Stramenopiles</taxon>
        <taxon>Oomycota</taxon>
        <taxon>Saprolegniomycetes</taxon>
        <taxon>Saprolegniales</taxon>
        <taxon>Verrucalvaceae</taxon>
        <taxon>Aphanomyces</taxon>
    </lineage>
</organism>
<dbReference type="PANTHER" id="PTHR12994:SF17">
    <property type="entry name" value="LD30995P"/>
    <property type="match status" value="1"/>
</dbReference>
<dbReference type="GO" id="GO:0016805">
    <property type="term" value="F:dipeptidase activity"/>
    <property type="evidence" value="ECO:0007669"/>
    <property type="project" value="InterPro"/>
</dbReference>
<protein>
    <submittedName>
        <fullName evidence="5">Aste57867_1032 protein</fullName>
    </submittedName>
</protein>
<keyword evidence="2" id="KW-0472">Membrane</keyword>
<reference evidence="5 6" key="1">
    <citation type="submission" date="2019-03" db="EMBL/GenBank/DDBJ databases">
        <authorList>
            <person name="Gaulin E."/>
            <person name="Dumas B."/>
        </authorList>
    </citation>
    <scope>NUCLEOTIDE SEQUENCE [LARGE SCALE GENOMIC DNA]</scope>
    <source>
        <strain evidence="5">CBS 568.67</strain>
    </source>
</reference>
<evidence type="ECO:0000313" key="4">
    <source>
        <dbReference type="EMBL" id="KAF0719436.1"/>
    </source>
</evidence>
<dbReference type="EMBL" id="VJMH01000070">
    <property type="protein sequence ID" value="KAF0719436.1"/>
    <property type="molecule type" value="Genomic_DNA"/>
</dbReference>
<evidence type="ECO:0000313" key="5">
    <source>
        <dbReference type="EMBL" id="VFT78254.1"/>
    </source>
</evidence>
<evidence type="ECO:0000313" key="6">
    <source>
        <dbReference type="Proteomes" id="UP000332933"/>
    </source>
</evidence>
<dbReference type="InterPro" id="IPR005322">
    <property type="entry name" value="Peptidase_C69"/>
</dbReference>
<sequence>MRILLPLLALLCKVSGQSLSQDRCTAILVGAKASASGTPMTTHSNDCSDCDFRLVKIPPMTHAPGAMRDIVLFNSQYPRYVGSARGPAYSQKLLDDGFTNWTVTSAIAQIPQVSHTFGYLEGVYGIVNDQQVAMGESTCGAKLASKPVSLGGAAYFDITELGRVALERTATARDAVLLMGNLAETYGYYGSGWDSLDPYGGAGEALTVTDPTEGWMFHILPDDTGASAVWVAQRVPDTHVAAIANEFVIHAIDLADSENFLGSTNLYSVALRNGFWDGKVPFDFAVVYASSPTWQYVMTRRVWRVLTLANPTLALSPDTDVYGTTYPFSVETAAPLTPLDLMRFQRDHYENTSFDLTQGPAAGPYGNPDRYGVGHDAAPGGHFERSISVFTSTYSFVSALDATNPNNAILWFGPYAPHATIYVPIYVKSEVVPPVASFGSLRKFNTSALFWANALVGNYATRWYKYAHPVVAAAQQDVETTFYHGQQLVQELGQAVLDGQGAEALAAYLATASDSFANAARDASASLFADLITRFHDGFIVTNVTSSVFSVKPMGYPQWWLDAVGYYNATSSTSSPVTVVHQAQPQAPSDNSCDVVVTGGVMAAFALLVVVTLGIGFHLGRRARPPPQRGYAVIQ</sequence>
<keyword evidence="3" id="KW-0732">Signal</keyword>
<dbReference type="PANTHER" id="PTHR12994">
    <property type="entry name" value="SECERNIN"/>
    <property type="match status" value="1"/>
</dbReference>
<feature type="signal peptide" evidence="3">
    <location>
        <begin position="1"/>
        <end position="16"/>
    </location>
</feature>
<evidence type="ECO:0000256" key="3">
    <source>
        <dbReference type="SAM" id="SignalP"/>
    </source>
</evidence>
<keyword evidence="2" id="KW-1133">Transmembrane helix</keyword>
<dbReference type="GO" id="GO:0006508">
    <property type="term" value="P:proteolysis"/>
    <property type="evidence" value="ECO:0007669"/>
    <property type="project" value="InterPro"/>
</dbReference>
<comment type="similarity">
    <text evidence="1">Belongs to the peptidase C69 family. Secernin subfamily.</text>
</comment>
<reference evidence="4" key="2">
    <citation type="submission" date="2019-06" db="EMBL/GenBank/DDBJ databases">
        <title>Genomics analysis of Aphanomyces spp. identifies a new class of oomycete effector associated with host adaptation.</title>
        <authorList>
            <person name="Gaulin E."/>
        </authorList>
    </citation>
    <scope>NUCLEOTIDE SEQUENCE</scope>
    <source>
        <strain evidence="4">CBS 578.67</strain>
    </source>
</reference>
<dbReference type="GO" id="GO:0070004">
    <property type="term" value="F:cysteine-type exopeptidase activity"/>
    <property type="evidence" value="ECO:0007669"/>
    <property type="project" value="InterPro"/>
</dbReference>
<proteinExistence type="inferred from homology"/>
<dbReference type="AlphaFoldDB" id="A0A485K461"/>
<dbReference type="Proteomes" id="UP000332933">
    <property type="component" value="Unassembled WGS sequence"/>
</dbReference>
<gene>
    <name evidence="5" type="primary">Aste57867_1032</name>
    <name evidence="4" type="ORF">As57867_001031</name>
    <name evidence="5" type="ORF">ASTE57867_1032</name>
</gene>
<keyword evidence="6" id="KW-1185">Reference proteome</keyword>
<dbReference type="EMBL" id="CAADRA010000070">
    <property type="protein sequence ID" value="VFT78254.1"/>
    <property type="molecule type" value="Genomic_DNA"/>
</dbReference>
<evidence type="ECO:0000256" key="2">
    <source>
        <dbReference type="SAM" id="Phobius"/>
    </source>
</evidence>
<name>A0A485K461_9STRA</name>
<evidence type="ECO:0000256" key="1">
    <source>
        <dbReference type="ARBA" id="ARBA00005705"/>
    </source>
</evidence>
<dbReference type="Pfam" id="PF03577">
    <property type="entry name" value="Peptidase_C69"/>
    <property type="match status" value="1"/>
</dbReference>
<dbReference type="OrthoDB" id="5175656at2759"/>
<keyword evidence="2" id="KW-0812">Transmembrane</keyword>
<feature type="transmembrane region" description="Helical" evidence="2">
    <location>
        <begin position="595"/>
        <end position="619"/>
    </location>
</feature>
<feature type="chain" id="PRO_5036355340" evidence="3">
    <location>
        <begin position="17"/>
        <end position="635"/>
    </location>
</feature>